<keyword evidence="8" id="KW-0675">Receptor</keyword>
<dbReference type="GO" id="GO:0007188">
    <property type="term" value="P:adenylate cyclase-modulating G protein-coupled receptor signaling pathway"/>
    <property type="evidence" value="ECO:0007669"/>
    <property type="project" value="TreeGrafter"/>
</dbReference>
<dbReference type="Proteomes" id="UP000054359">
    <property type="component" value="Unassembled WGS sequence"/>
</dbReference>
<keyword evidence="3 6" id="KW-1133">Transmembrane helix</keyword>
<feature type="transmembrane region" description="Helical" evidence="6">
    <location>
        <begin position="103"/>
        <end position="131"/>
    </location>
</feature>
<feature type="region of interest" description="Disordered" evidence="5">
    <location>
        <begin position="225"/>
        <end position="294"/>
    </location>
</feature>
<dbReference type="PROSITE" id="PS00650">
    <property type="entry name" value="G_PROTEIN_RECEP_F2_2"/>
    <property type="match status" value="1"/>
</dbReference>
<evidence type="ECO:0000313" key="8">
    <source>
        <dbReference type="EMBL" id="KFM80101.1"/>
    </source>
</evidence>
<evidence type="ECO:0000256" key="1">
    <source>
        <dbReference type="ARBA" id="ARBA00004141"/>
    </source>
</evidence>
<dbReference type="GO" id="GO:0007166">
    <property type="term" value="P:cell surface receptor signaling pathway"/>
    <property type="evidence" value="ECO:0007669"/>
    <property type="project" value="InterPro"/>
</dbReference>
<feature type="transmembrane region" description="Helical" evidence="6">
    <location>
        <begin position="67"/>
        <end position="91"/>
    </location>
</feature>
<keyword evidence="4 6" id="KW-0472">Membrane</keyword>
<dbReference type="GO" id="GO:0008528">
    <property type="term" value="F:G protein-coupled peptide receptor activity"/>
    <property type="evidence" value="ECO:0007669"/>
    <property type="project" value="TreeGrafter"/>
</dbReference>
<dbReference type="Gene3D" id="1.20.1070.10">
    <property type="entry name" value="Rhodopsin 7-helix transmembrane proteins"/>
    <property type="match status" value="1"/>
</dbReference>
<dbReference type="GO" id="GO:0005886">
    <property type="term" value="C:plasma membrane"/>
    <property type="evidence" value="ECO:0007669"/>
    <property type="project" value="TreeGrafter"/>
</dbReference>
<feature type="non-terminal residue" evidence="8">
    <location>
        <position position="294"/>
    </location>
</feature>
<dbReference type="PRINTS" id="PR00249">
    <property type="entry name" value="GPCRSECRETIN"/>
</dbReference>
<gene>
    <name evidence="8" type="ORF">X975_05761</name>
</gene>
<feature type="compositionally biased region" description="Basic and acidic residues" evidence="5">
    <location>
        <begin position="274"/>
        <end position="294"/>
    </location>
</feature>
<feature type="transmembrane region" description="Helical" evidence="6">
    <location>
        <begin position="152"/>
        <end position="171"/>
    </location>
</feature>
<evidence type="ECO:0000256" key="4">
    <source>
        <dbReference type="ARBA" id="ARBA00023136"/>
    </source>
</evidence>
<dbReference type="Pfam" id="PF00002">
    <property type="entry name" value="7tm_2"/>
    <property type="match status" value="1"/>
</dbReference>
<proteinExistence type="predicted"/>
<dbReference type="OrthoDB" id="5967113at2759"/>
<dbReference type="GO" id="GO:0017046">
    <property type="term" value="F:peptide hormone binding"/>
    <property type="evidence" value="ECO:0007669"/>
    <property type="project" value="TreeGrafter"/>
</dbReference>
<evidence type="ECO:0000256" key="5">
    <source>
        <dbReference type="SAM" id="MobiDB-lite"/>
    </source>
</evidence>
<dbReference type="InterPro" id="IPR050332">
    <property type="entry name" value="GPCR_2"/>
</dbReference>
<dbReference type="AlphaFoldDB" id="A0A087URW2"/>
<dbReference type="EMBL" id="KK121266">
    <property type="protein sequence ID" value="KFM80101.1"/>
    <property type="molecule type" value="Genomic_DNA"/>
</dbReference>
<evidence type="ECO:0000313" key="9">
    <source>
        <dbReference type="Proteomes" id="UP000054359"/>
    </source>
</evidence>
<dbReference type="PANTHER" id="PTHR45620">
    <property type="entry name" value="PDF RECEPTOR-LIKE PROTEIN-RELATED"/>
    <property type="match status" value="1"/>
</dbReference>
<feature type="transmembrane region" description="Helical" evidence="6">
    <location>
        <begin position="40"/>
        <end position="60"/>
    </location>
</feature>
<name>A0A087URW2_STEMI</name>
<dbReference type="OMA" id="MENEHAI"/>
<keyword evidence="2 6" id="KW-0812">Transmembrane</keyword>
<reference evidence="8 9" key="1">
    <citation type="submission" date="2013-11" db="EMBL/GenBank/DDBJ databases">
        <title>Genome sequencing of Stegodyphus mimosarum.</title>
        <authorList>
            <person name="Bechsgaard J."/>
        </authorList>
    </citation>
    <scope>NUCLEOTIDE SEQUENCE [LARGE SCALE GENOMIC DNA]</scope>
</reference>
<protein>
    <submittedName>
        <fullName evidence="8">PDF receptor</fullName>
    </submittedName>
</protein>
<evidence type="ECO:0000256" key="3">
    <source>
        <dbReference type="ARBA" id="ARBA00022989"/>
    </source>
</evidence>
<dbReference type="InterPro" id="IPR017983">
    <property type="entry name" value="GPCR_2_secretin-like_CS"/>
</dbReference>
<feature type="domain" description="G-protein coupled receptors family 2 profile 2" evidence="7">
    <location>
        <begin position="1"/>
        <end position="203"/>
    </location>
</feature>
<feature type="compositionally biased region" description="Low complexity" evidence="5">
    <location>
        <begin position="229"/>
        <end position="243"/>
    </location>
</feature>
<accession>A0A087URW2</accession>
<sequence>MMLAISLPGIFRTVEGMFREIDWLCKAVLVLKMYSAMTCIHWMFVEGLLLHSSITVSVFQQEPPFKLYYAIGWGIPLVCVGSWLLLMALYLDRPCWKGYGHSPFVWFITGPMIVALVVNAVFLVNIIRILVTKLRTSVSIETKQVKKAMKATALLFPLLGITHLLFCINPRDEANLEHIYMLVNAVLQSSQGLFVAVLYCFLNSEVQTVLATAYARSTLKRSPRRSYRSSRCSRMLGSTTSTSLSPDLPNGSGFTPPGRMRFALLQKTSLPLKNRSEDQKEQRDEEKVETAFLK</sequence>
<organism evidence="8 9">
    <name type="scientific">Stegodyphus mimosarum</name>
    <name type="common">African social velvet spider</name>
    <dbReference type="NCBI Taxonomy" id="407821"/>
    <lineage>
        <taxon>Eukaryota</taxon>
        <taxon>Metazoa</taxon>
        <taxon>Ecdysozoa</taxon>
        <taxon>Arthropoda</taxon>
        <taxon>Chelicerata</taxon>
        <taxon>Arachnida</taxon>
        <taxon>Araneae</taxon>
        <taxon>Araneomorphae</taxon>
        <taxon>Entelegynae</taxon>
        <taxon>Eresoidea</taxon>
        <taxon>Eresidae</taxon>
        <taxon>Stegodyphus</taxon>
    </lineage>
</organism>
<comment type="subcellular location">
    <subcellularLocation>
        <location evidence="1">Membrane</location>
        <topology evidence="1">Multi-pass membrane protein</topology>
    </subcellularLocation>
</comment>
<dbReference type="STRING" id="407821.A0A087URW2"/>
<dbReference type="InterPro" id="IPR017981">
    <property type="entry name" value="GPCR_2-like_7TM"/>
</dbReference>
<dbReference type="PROSITE" id="PS50261">
    <property type="entry name" value="G_PROTEIN_RECEP_F2_4"/>
    <property type="match status" value="1"/>
</dbReference>
<evidence type="ECO:0000256" key="2">
    <source>
        <dbReference type="ARBA" id="ARBA00022692"/>
    </source>
</evidence>
<dbReference type="PANTHER" id="PTHR45620:SF15">
    <property type="entry name" value="DIURETIC HORMONE 44 RECEPTOR 1-RELATED"/>
    <property type="match status" value="1"/>
</dbReference>
<evidence type="ECO:0000259" key="7">
    <source>
        <dbReference type="PROSITE" id="PS50261"/>
    </source>
</evidence>
<keyword evidence="9" id="KW-1185">Reference proteome</keyword>
<dbReference type="InterPro" id="IPR000832">
    <property type="entry name" value="GPCR_2_secretin-like"/>
</dbReference>
<evidence type="ECO:0000256" key="6">
    <source>
        <dbReference type="SAM" id="Phobius"/>
    </source>
</evidence>